<evidence type="ECO:0000256" key="1">
    <source>
        <dbReference type="ARBA" id="ARBA00000968"/>
    </source>
</evidence>
<dbReference type="Proteomes" id="UP000035444">
    <property type="component" value="Unassembled WGS sequence"/>
</dbReference>
<dbReference type="NCBIfam" id="NF006767">
    <property type="entry name" value="PRK09289.1"/>
    <property type="match status" value="1"/>
</dbReference>
<keyword evidence="7" id="KW-0686">Riboflavin biosynthesis</keyword>
<feature type="repeat" description="Lumazine-binding" evidence="11">
    <location>
        <begin position="96"/>
        <end position="192"/>
    </location>
</feature>
<accession>A0A0H2MF32</accession>
<evidence type="ECO:0000256" key="7">
    <source>
        <dbReference type="ARBA" id="ARBA00022619"/>
    </source>
</evidence>
<evidence type="ECO:0000256" key="10">
    <source>
        <dbReference type="NCBIfam" id="TIGR00187"/>
    </source>
</evidence>
<dbReference type="FunFam" id="2.40.30.20:FF:000003">
    <property type="entry name" value="Riboflavin synthase, alpha subunit"/>
    <property type="match status" value="1"/>
</dbReference>
<comment type="subunit">
    <text evidence="4">Homotrimer.</text>
</comment>
<evidence type="ECO:0000256" key="5">
    <source>
        <dbReference type="ARBA" id="ARBA00012827"/>
    </source>
</evidence>
<dbReference type="Pfam" id="PF00677">
    <property type="entry name" value="Lum_binding"/>
    <property type="match status" value="2"/>
</dbReference>
<dbReference type="InterPro" id="IPR026017">
    <property type="entry name" value="Lumazine-bd_dom"/>
</dbReference>
<dbReference type="OrthoDB" id="9788537at2"/>
<dbReference type="InterPro" id="IPR017938">
    <property type="entry name" value="Riboflavin_synthase-like_b-brl"/>
</dbReference>
<gene>
    <name evidence="13" type="ORF">WH96_17815</name>
</gene>
<dbReference type="PANTHER" id="PTHR21098:SF12">
    <property type="entry name" value="RIBOFLAVIN SYNTHASE"/>
    <property type="match status" value="1"/>
</dbReference>
<dbReference type="EC" id="2.5.1.9" evidence="5 10"/>
<dbReference type="STRING" id="1489064.WH96_17815"/>
<evidence type="ECO:0000256" key="11">
    <source>
        <dbReference type="PROSITE-ProRule" id="PRU00524"/>
    </source>
</evidence>
<dbReference type="SUPFAM" id="SSF63380">
    <property type="entry name" value="Riboflavin synthase domain-like"/>
    <property type="match status" value="2"/>
</dbReference>
<protein>
    <recommendedName>
        <fullName evidence="6 10">Riboflavin synthase</fullName>
        <ecNumber evidence="5 10">2.5.1.9</ecNumber>
    </recommendedName>
</protein>
<evidence type="ECO:0000313" key="14">
    <source>
        <dbReference type="Proteomes" id="UP000035444"/>
    </source>
</evidence>
<evidence type="ECO:0000256" key="8">
    <source>
        <dbReference type="ARBA" id="ARBA00022679"/>
    </source>
</evidence>
<dbReference type="Gene3D" id="2.40.30.20">
    <property type="match status" value="2"/>
</dbReference>
<comment type="pathway">
    <text evidence="3">Cofactor biosynthesis; riboflavin biosynthesis; riboflavin from 2-hydroxy-3-oxobutyl phosphate and 5-amino-6-(D-ribitylamino)uracil: step 2/2.</text>
</comment>
<dbReference type="InterPro" id="IPR023366">
    <property type="entry name" value="ATP_synth_asu-like_sf"/>
</dbReference>
<dbReference type="RefSeq" id="WP_047765589.1">
    <property type="nucleotide sequence ID" value="NZ_LAQL01000016.1"/>
</dbReference>
<proteinExistence type="predicted"/>
<dbReference type="NCBIfam" id="NF009566">
    <property type="entry name" value="PRK13020.1"/>
    <property type="match status" value="1"/>
</dbReference>
<dbReference type="CDD" id="cd00402">
    <property type="entry name" value="Riboflavin_synthase_like"/>
    <property type="match status" value="1"/>
</dbReference>
<feature type="domain" description="Lumazine-binding" evidence="12">
    <location>
        <begin position="96"/>
        <end position="192"/>
    </location>
</feature>
<reference evidence="13 14" key="1">
    <citation type="submission" date="2015-03" db="EMBL/GenBank/DDBJ databases">
        <title>Genome Sequence of Kiloniella spongiae MEBiC09566, isolated from a marine sponge.</title>
        <authorList>
            <person name="Shao Z."/>
            <person name="Wang L."/>
            <person name="Li X."/>
        </authorList>
    </citation>
    <scope>NUCLEOTIDE SEQUENCE [LARGE SCALE GENOMIC DNA]</scope>
    <source>
        <strain evidence="13 14">MEBiC09566</strain>
    </source>
</reference>
<dbReference type="NCBIfam" id="TIGR00187">
    <property type="entry name" value="ribE"/>
    <property type="match status" value="1"/>
</dbReference>
<evidence type="ECO:0000259" key="12">
    <source>
        <dbReference type="PROSITE" id="PS51177"/>
    </source>
</evidence>
<dbReference type="FunFam" id="2.40.30.20:FF:000004">
    <property type="entry name" value="Riboflavin synthase, alpha subunit"/>
    <property type="match status" value="1"/>
</dbReference>
<dbReference type="PANTHER" id="PTHR21098">
    <property type="entry name" value="RIBOFLAVIN SYNTHASE ALPHA CHAIN"/>
    <property type="match status" value="1"/>
</dbReference>
<dbReference type="AlphaFoldDB" id="A0A0H2MF32"/>
<dbReference type="EMBL" id="LAQL01000016">
    <property type="protein sequence ID" value="KLN59357.1"/>
    <property type="molecule type" value="Genomic_DNA"/>
</dbReference>
<evidence type="ECO:0000256" key="4">
    <source>
        <dbReference type="ARBA" id="ARBA00011233"/>
    </source>
</evidence>
<comment type="caution">
    <text evidence="13">The sequence shown here is derived from an EMBL/GenBank/DDBJ whole genome shotgun (WGS) entry which is preliminary data.</text>
</comment>
<keyword evidence="8" id="KW-0808">Transferase</keyword>
<keyword evidence="9" id="KW-0677">Repeat</keyword>
<dbReference type="GO" id="GO:0009231">
    <property type="term" value="P:riboflavin biosynthetic process"/>
    <property type="evidence" value="ECO:0007669"/>
    <property type="project" value="UniProtKB-KW"/>
</dbReference>
<evidence type="ECO:0000256" key="3">
    <source>
        <dbReference type="ARBA" id="ARBA00004887"/>
    </source>
</evidence>
<dbReference type="GO" id="GO:0004746">
    <property type="term" value="F:riboflavin synthase activity"/>
    <property type="evidence" value="ECO:0007669"/>
    <property type="project" value="UniProtKB-UniRule"/>
</dbReference>
<sequence>MFTGIITDLGSVKSIIDNGDKRFVFNTAFDMDTVDIGASIACSGVCLTVVEKGQGWFSADVSAETLSKTTLEKWTKGTPVNFERALRIGDELGGHLVSGHVDGIASVISIIADGDSKRFTFEAPEDLAKFIAPKGSIVLDGVSLTVNEVNGNQFGVNIIPHTAEMTTFGQWQVGSFKTGNCEINLEIDLLARYVGQLLERQNNG</sequence>
<evidence type="ECO:0000256" key="9">
    <source>
        <dbReference type="ARBA" id="ARBA00022737"/>
    </source>
</evidence>
<feature type="domain" description="Lumazine-binding" evidence="12">
    <location>
        <begin position="1"/>
        <end position="95"/>
    </location>
</feature>
<organism evidence="13 14">
    <name type="scientific">Kiloniella spongiae</name>
    <dbReference type="NCBI Taxonomy" id="1489064"/>
    <lineage>
        <taxon>Bacteria</taxon>
        <taxon>Pseudomonadati</taxon>
        <taxon>Pseudomonadota</taxon>
        <taxon>Alphaproteobacteria</taxon>
        <taxon>Rhodospirillales</taxon>
        <taxon>Kiloniellaceae</taxon>
        <taxon>Kiloniella</taxon>
    </lineage>
</organism>
<feature type="repeat" description="Lumazine-binding" evidence="11">
    <location>
        <begin position="1"/>
        <end position="95"/>
    </location>
</feature>
<evidence type="ECO:0000256" key="6">
    <source>
        <dbReference type="ARBA" id="ARBA00013950"/>
    </source>
</evidence>
<dbReference type="PROSITE" id="PS51177">
    <property type="entry name" value="LUMAZINE_BIND"/>
    <property type="match status" value="2"/>
</dbReference>
<evidence type="ECO:0000256" key="2">
    <source>
        <dbReference type="ARBA" id="ARBA00002803"/>
    </source>
</evidence>
<dbReference type="PIRSF" id="PIRSF000498">
    <property type="entry name" value="Riboflavin_syn_A"/>
    <property type="match status" value="1"/>
</dbReference>
<dbReference type="PATRIC" id="fig|1489064.4.peg.561"/>
<dbReference type="InterPro" id="IPR001783">
    <property type="entry name" value="Lumazine-bd"/>
</dbReference>
<comment type="function">
    <text evidence="2">Catalyzes the dismutation of two molecules of 6,7-dimethyl-8-ribityllumazine, resulting in the formation of riboflavin and 5-amino-6-(D-ribitylamino)uracil.</text>
</comment>
<keyword evidence="14" id="KW-1185">Reference proteome</keyword>
<comment type="catalytic activity">
    <reaction evidence="1">
        <text>2 6,7-dimethyl-8-(1-D-ribityl)lumazine + H(+) = 5-amino-6-(D-ribitylamino)uracil + riboflavin</text>
        <dbReference type="Rhea" id="RHEA:20772"/>
        <dbReference type="ChEBI" id="CHEBI:15378"/>
        <dbReference type="ChEBI" id="CHEBI:15934"/>
        <dbReference type="ChEBI" id="CHEBI:57986"/>
        <dbReference type="ChEBI" id="CHEBI:58201"/>
        <dbReference type="EC" id="2.5.1.9"/>
    </reaction>
</comment>
<evidence type="ECO:0000313" key="13">
    <source>
        <dbReference type="EMBL" id="KLN59357.1"/>
    </source>
</evidence>
<name>A0A0H2MF32_9PROT</name>